<organism evidence="2 3">
    <name type="scientific">Strongyloides papillosus</name>
    <name type="common">Intestinal threadworm</name>
    <dbReference type="NCBI Taxonomy" id="174720"/>
    <lineage>
        <taxon>Eukaryota</taxon>
        <taxon>Metazoa</taxon>
        <taxon>Ecdysozoa</taxon>
        <taxon>Nematoda</taxon>
        <taxon>Chromadorea</taxon>
        <taxon>Rhabditida</taxon>
        <taxon>Tylenchina</taxon>
        <taxon>Panagrolaimomorpha</taxon>
        <taxon>Strongyloidoidea</taxon>
        <taxon>Strongyloididae</taxon>
        <taxon>Strongyloides</taxon>
    </lineage>
</organism>
<dbReference type="Proteomes" id="UP000046392">
    <property type="component" value="Unplaced"/>
</dbReference>
<keyword evidence="2" id="KW-1185">Reference proteome</keyword>
<sequence length="370" mass="43186">MHAQLNQLFRRLDLRRKTRKFERKRKNLSGSLSSISTQTSGFASMGSIESLSEQVLPNCLLFKILDYNDNVYDLVKLREVSREFKTYIDNRMSYYHFMDVKKGNINSIIGSSYTYGNWYFNNSKSLALRISRRSKVISKKNINCIPHFLEVIVDDQWSSTDVNRLLSLLRFFRKYPKQLILDAPIAELMVVSLSSIDVNRWYAFQCFMKITNDFEMRMSIINVNKRRQSVPINSLISIPNNNKLSNDKEITTNYNKNVFWPSVSIFTIRIFEKQEGHLLRLIDYNVKMDKFFDKDRLDKLKVEINEEPIDFPKLSVSSEISVYSHTSSNSLSSHTFSSNSLKRGVFNFRCWAGSCGFDSQFCQVIMSSAF</sequence>
<accession>A0A0N5BWY8</accession>
<evidence type="ECO:0000313" key="2">
    <source>
        <dbReference type="Proteomes" id="UP000046392"/>
    </source>
</evidence>
<feature type="domain" description="F-box" evidence="1">
    <location>
        <begin position="56"/>
        <end position="97"/>
    </location>
</feature>
<dbReference type="SMART" id="SM00256">
    <property type="entry name" value="FBOX"/>
    <property type="match status" value="1"/>
</dbReference>
<proteinExistence type="predicted"/>
<reference evidence="3" key="1">
    <citation type="submission" date="2017-02" db="UniProtKB">
        <authorList>
            <consortium name="WormBaseParasite"/>
        </authorList>
    </citation>
    <scope>IDENTIFICATION</scope>
</reference>
<name>A0A0N5BWY8_STREA</name>
<protein>
    <submittedName>
        <fullName evidence="3">F-box domain-containing protein</fullName>
    </submittedName>
</protein>
<dbReference type="AlphaFoldDB" id="A0A0N5BWY8"/>
<dbReference type="WBParaSite" id="SPAL_0001032700.1">
    <property type="protein sequence ID" value="SPAL_0001032700.1"/>
    <property type="gene ID" value="SPAL_0001032700"/>
</dbReference>
<evidence type="ECO:0000259" key="1">
    <source>
        <dbReference type="SMART" id="SM00256"/>
    </source>
</evidence>
<dbReference type="InterPro" id="IPR001810">
    <property type="entry name" value="F-box_dom"/>
</dbReference>
<evidence type="ECO:0000313" key="3">
    <source>
        <dbReference type="WBParaSite" id="SPAL_0001032700.1"/>
    </source>
</evidence>